<name>A0ABR4HM26_9EURO</name>
<evidence type="ECO:0008006" key="4">
    <source>
        <dbReference type="Google" id="ProtNLM"/>
    </source>
</evidence>
<reference evidence="2 3" key="1">
    <citation type="submission" date="2024-07" db="EMBL/GenBank/DDBJ databases">
        <title>Section-level genome sequencing and comparative genomics of Aspergillus sections Usti and Cavernicolus.</title>
        <authorList>
            <consortium name="Lawrence Berkeley National Laboratory"/>
            <person name="Nybo J.L."/>
            <person name="Vesth T.C."/>
            <person name="Theobald S."/>
            <person name="Frisvad J.C."/>
            <person name="Larsen T.O."/>
            <person name="Kjaerboelling I."/>
            <person name="Rothschild-Mancinelli K."/>
            <person name="Lyhne E.K."/>
            <person name="Kogle M.E."/>
            <person name="Barry K."/>
            <person name="Clum A."/>
            <person name="Na H."/>
            <person name="Ledsgaard L."/>
            <person name="Lin J."/>
            <person name="Lipzen A."/>
            <person name="Kuo A."/>
            <person name="Riley R."/>
            <person name="Mondo S."/>
            <person name="Labutti K."/>
            <person name="Haridas S."/>
            <person name="Pangalinan J."/>
            <person name="Salamov A.A."/>
            <person name="Simmons B.A."/>
            <person name="Magnuson J.K."/>
            <person name="Chen J."/>
            <person name="Drula E."/>
            <person name="Henrissat B."/>
            <person name="Wiebenga A."/>
            <person name="Lubbers R.J."/>
            <person name="Gomes A.C."/>
            <person name="Makela M.R."/>
            <person name="Stajich J."/>
            <person name="Grigoriev I.V."/>
            <person name="Mortensen U.H."/>
            <person name="De Vries R.P."/>
            <person name="Baker S.E."/>
            <person name="Andersen M.R."/>
        </authorList>
    </citation>
    <scope>NUCLEOTIDE SEQUENCE [LARGE SCALE GENOMIC DNA]</scope>
    <source>
        <strain evidence="2 3">CBS 588.65</strain>
    </source>
</reference>
<dbReference type="Proteomes" id="UP001610334">
    <property type="component" value="Unassembled WGS sequence"/>
</dbReference>
<evidence type="ECO:0000256" key="1">
    <source>
        <dbReference type="SAM" id="SignalP"/>
    </source>
</evidence>
<proteinExistence type="predicted"/>
<organism evidence="2 3">
    <name type="scientific">Aspergillus granulosus</name>
    <dbReference type="NCBI Taxonomy" id="176169"/>
    <lineage>
        <taxon>Eukaryota</taxon>
        <taxon>Fungi</taxon>
        <taxon>Dikarya</taxon>
        <taxon>Ascomycota</taxon>
        <taxon>Pezizomycotina</taxon>
        <taxon>Eurotiomycetes</taxon>
        <taxon>Eurotiomycetidae</taxon>
        <taxon>Eurotiales</taxon>
        <taxon>Aspergillaceae</taxon>
        <taxon>Aspergillus</taxon>
        <taxon>Aspergillus subgen. Nidulantes</taxon>
    </lineage>
</organism>
<feature type="chain" id="PRO_5046303859" description="Extracellular membrane protein CFEM domain-containing protein" evidence="1">
    <location>
        <begin position="36"/>
        <end position="147"/>
    </location>
</feature>
<comment type="caution">
    <text evidence="2">The sequence shown here is derived from an EMBL/GenBank/DDBJ whole genome shotgun (WGS) entry which is preliminary data.</text>
</comment>
<keyword evidence="3" id="KW-1185">Reference proteome</keyword>
<sequence>MPPTIRDQALTTSSLLKTTLIILTILTLFPTQSLATSYPRCVSNCISNNPSNSWCNGDETGRAKEECVCRGLDGLSMTRCIAECDPEDQWAFARDLPSTCRERMFPNATESAVNEGEEDGAVRMASGRLKMAVAGSVVFGVVLGRVV</sequence>
<keyword evidence="1" id="KW-0732">Signal</keyword>
<evidence type="ECO:0000313" key="2">
    <source>
        <dbReference type="EMBL" id="KAL2816530.1"/>
    </source>
</evidence>
<feature type="signal peptide" evidence="1">
    <location>
        <begin position="1"/>
        <end position="35"/>
    </location>
</feature>
<dbReference type="EMBL" id="JBFXLT010000022">
    <property type="protein sequence ID" value="KAL2816530.1"/>
    <property type="molecule type" value="Genomic_DNA"/>
</dbReference>
<protein>
    <recommendedName>
        <fullName evidence="4">Extracellular membrane protein CFEM domain-containing protein</fullName>
    </recommendedName>
</protein>
<accession>A0ABR4HM26</accession>
<gene>
    <name evidence="2" type="ORF">BJX63DRAFT_387593</name>
</gene>
<evidence type="ECO:0000313" key="3">
    <source>
        <dbReference type="Proteomes" id="UP001610334"/>
    </source>
</evidence>